<protein>
    <submittedName>
        <fullName evidence="4">ZYBA0S14-02718g1_1</fullName>
    </submittedName>
</protein>
<feature type="compositionally biased region" description="Basic and acidic residues" evidence="2">
    <location>
        <begin position="769"/>
        <end position="781"/>
    </location>
</feature>
<evidence type="ECO:0000256" key="2">
    <source>
        <dbReference type="SAM" id="MobiDB-lite"/>
    </source>
</evidence>
<dbReference type="InterPro" id="IPR018564">
    <property type="entry name" value="Repl_chkpnt_MRC1_dom"/>
</dbReference>
<feature type="region of interest" description="Disordered" evidence="2">
    <location>
        <begin position="750"/>
        <end position="781"/>
    </location>
</feature>
<reference evidence="5" key="1">
    <citation type="journal article" date="2013" name="Genome Announc.">
        <title>Genome sequence of the food spoilage yeast Zygosaccharomyces bailii CLIB 213(T).</title>
        <authorList>
            <person name="Galeote V."/>
            <person name="Bigey F."/>
            <person name="Devillers H."/>
            <person name="Neuveglise C."/>
            <person name="Dequin S."/>
        </authorList>
    </citation>
    <scope>NUCLEOTIDE SEQUENCE [LARGE SCALE GENOMIC DNA]</scope>
    <source>
        <strain evidence="5">CLIB 213 / ATCC 58445 / CBS 680 / CCRC 21525 / NBRC 1098 / NCYC 1416 / NRRL Y-2227</strain>
    </source>
</reference>
<feature type="compositionally biased region" description="Acidic residues" evidence="2">
    <location>
        <begin position="471"/>
        <end position="486"/>
    </location>
</feature>
<dbReference type="Pfam" id="PF09444">
    <property type="entry name" value="MRC1"/>
    <property type="match status" value="1"/>
</dbReference>
<feature type="region of interest" description="Disordered" evidence="2">
    <location>
        <begin position="134"/>
        <end position="165"/>
    </location>
</feature>
<feature type="region of interest" description="Disordered" evidence="2">
    <location>
        <begin position="457"/>
        <end position="551"/>
    </location>
</feature>
<feature type="compositionally biased region" description="Polar residues" evidence="2">
    <location>
        <begin position="245"/>
        <end position="256"/>
    </location>
</feature>
<proteinExistence type="predicted"/>
<dbReference type="Proteomes" id="UP000019375">
    <property type="component" value="Unassembled WGS sequence"/>
</dbReference>
<feature type="coiled-coil region" evidence="1">
    <location>
        <begin position="404"/>
        <end position="431"/>
    </location>
</feature>
<evidence type="ECO:0000256" key="1">
    <source>
        <dbReference type="SAM" id="Coils"/>
    </source>
</evidence>
<organism evidence="4 5">
    <name type="scientific">Zygosaccharomyces bailii (strain CLIB 213 / ATCC 58445 / CBS 680 / BCRC 21525 / NBRC 1098 / NCYC 1416 / NRRL Y-2227)</name>
    <dbReference type="NCBI Taxonomy" id="1333698"/>
    <lineage>
        <taxon>Eukaryota</taxon>
        <taxon>Fungi</taxon>
        <taxon>Dikarya</taxon>
        <taxon>Ascomycota</taxon>
        <taxon>Saccharomycotina</taxon>
        <taxon>Saccharomycetes</taxon>
        <taxon>Saccharomycetales</taxon>
        <taxon>Saccharomycetaceae</taxon>
        <taxon>Zygosaccharomyces</taxon>
    </lineage>
</organism>
<evidence type="ECO:0000313" key="4">
    <source>
        <dbReference type="EMBL" id="CDF91854.1"/>
    </source>
</evidence>
<feature type="region of interest" description="Disordered" evidence="2">
    <location>
        <begin position="222"/>
        <end position="257"/>
    </location>
</feature>
<evidence type="ECO:0000313" key="5">
    <source>
        <dbReference type="Proteomes" id="UP000019375"/>
    </source>
</evidence>
<feature type="compositionally biased region" description="Basic and acidic residues" evidence="2">
    <location>
        <begin position="222"/>
        <end position="243"/>
    </location>
</feature>
<feature type="compositionally biased region" description="Basic and acidic residues" evidence="2">
    <location>
        <begin position="457"/>
        <end position="466"/>
    </location>
</feature>
<name>A0A8J2TBH2_ZYGB2</name>
<dbReference type="OrthoDB" id="2130597at2759"/>
<accession>A0A8J2TBH2</accession>
<feature type="domain" description="DNA replication checkpoint mediator MRC1" evidence="3">
    <location>
        <begin position="608"/>
        <end position="743"/>
    </location>
</feature>
<keyword evidence="1" id="KW-0175">Coiled coil</keyword>
<feature type="compositionally biased region" description="Basic and acidic residues" evidence="2">
    <location>
        <begin position="134"/>
        <end position="147"/>
    </location>
</feature>
<gene>
    <name evidence="4" type="ORF">BN860_02718g</name>
</gene>
<dbReference type="EMBL" id="HG316467">
    <property type="protein sequence ID" value="CDF91854.1"/>
    <property type="molecule type" value="Genomic_DNA"/>
</dbReference>
<keyword evidence="5" id="KW-1185">Reference proteome</keyword>
<sequence>MESILDNLKLLPNHRRTTYKKVPEPNDETRVIAGSPPHILGKGFLFQNDTVNRVRERLMKNEMEEEKGTEESSDGIRISDLYEGAENLEDNEIIHEAARRKPVEQNTQIIPQTCQTGTRKEEIIGDIAKRKQKRRLEEKNLHSKIEHASQSTQKIDEDEETQLLPQTTNKDELRNDATLLNDYSCNALQITQLDVNESLLFQATMPDNARNSSGLKIHEVQKKLDEENQKKNLKANKEYKKPSEPINNKPTSSNKPIFSKKTFLEDFDEATSSEDETANIRNECYTKVQHEEPHKMLNKNSKKIEKQSLFSVYEHRLKLELDSRRCIALDNDEQSDGPVTLSSSRTSKATVLEIKTRRSRQEALDKTKRKRTTTNELISTLKRASKKQISNHQKELIERRGYKLEDIEKQKEEIENLLEQEIARNKRIAQREKEKTKNGICDNESCCSASESEDVHFSDDDLHEDTSDSFSDSEVEDTIGTEQEDFLNERSDNKKETKEDDKDKDQEEDESYIPKRRRDKGYKTPTVKDYSSDEEHAIPRNVINLGPYGNNLEMNTRKTSIDKDESFKPGQNVRTENELERELLIGKIRRSEEKQKIREQKFKDLKAAGLSRLFEMEAEESDDEWHGIGGKDGEGSEEYDSDLEEMIDDFTKSNQNIDDIRQLLVKENKEMDERMVTKILFDIKNGGFRKRGRNALELDLSDNEDEDLRAYRLKRREIIRKSRLENKSNDKVLKNSKSKAFLESMLEDIDEPKNPFGEMGEGEEEKDDTTELHAQETDADHNSKKYTISQAFVQQSLSFLNNTGDLEEFEMDDTVENFNAEQDISSLKKNSSIHTFHPSRPHIAEEINDEDFMTLSHFKSPSLARSFTAGADPNSKFQSGEKTVTVSKAYRAVGGTRSSITYFGKIRKLVAPKRKPASFSAESYRISNPNIGKLLESQENSFET</sequence>
<evidence type="ECO:0000259" key="3">
    <source>
        <dbReference type="Pfam" id="PF09444"/>
    </source>
</evidence>
<feature type="compositionally biased region" description="Basic and acidic residues" evidence="2">
    <location>
        <begin position="487"/>
        <end position="505"/>
    </location>
</feature>
<dbReference type="AlphaFoldDB" id="A0A8J2TBH2"/>